<accession>A0A174FS49</accession>
<dbReference type="NCBIfam" id="TIGR01987">
    <property type="entry name" value="HI0074"/>
    <property type="match status" value="1"/>
</dbReference>
<evidence type="ECO:0000313" key="4">
    <source>
        <dbReference type="Proteomes" id="UP000292665"/>
    </source>
</evidence>
<dbReference type="EMBL" id="RCYR01000005">
    <property type="protein sequence ID" value="RYS81048.1"/>
    <property type="molecule type" value="Genomic_DNA"/>
</dbReference>
<dbReference type="Gene3D" id="1.20.120.330">
    <property type="entry name" value="Nucleotidyltransferases domain 2"/>
    <property type="match status" value="1"/>
</dbReference>
<gene>
    <name evidence="2" type="ORF">EAI93_04265</name>
    <name evidence="1" type="ORF">ERS852456_02757</name>
</gene>
<dbReference type="EMBL" id="CYZO01000073">
    <property type="protein sequence ID" value="CUO51666.1"/>
    <property type="molecule type" value="Genomic_DNA"/>
</dbReference>
<dbReference type="GeneID" id="97328254"/>
<dbReference type="GO" id="GO:0016740">
    <property type="term" value="F:transferase activity"/>
    <property type="evidence" value="ECO:0007669"/>
    <property type="project" value="UniProtKB-KW"/>
</dbReference>
<evidence type="ECO:0000313" key="1">
    <source>
        <dbReference type="EMBL" id="CUO51666.1"/>
    </source>
</evidence>
<name>A0A174FS49_9FIRM</name>
<sequence>MKKFEHFKSNLKVLVTAENEDLSNEFIVGGIIDKFFVQFELGWKVLKELLSYEGQSISATGSPKMILKTAYTIFDFIDEDIWLGMLKSRNDLTHIYDESSARRLVGVILKDYIPAFVKMQKGIEEYYGIELENI</sequence>
<keyword evidence="1" id="KW-0808">Transferase</keyword>
<dbReference type="RefSeq" id="WP_004847127.1">
    <property type="nucleotide sequence ID" value="NZ_CATVPX010000056.1"/>
</dbReference>
<reference evidence="2 4" key="2">
    <citation type="journal article" date="2019" name="Science, e1252229">
        <title>Invertible promoters mediate bacterial phase variation, antibiotic resistance, and host adaptation in the gut.</title>
        <authorList>
            <person name="Jiang X."/>
            <person name="Hall A.B."/>
            <person name="Arthur T.D."/>
            <person name="Plichta D.R."/>
            <person name="Covington C.T."/>
            <person name="Poyet M."/>
            <person name="Crothers J."/>
            <person name="Moses P.L."/>
            <person name="Tolonen A.C."/>
            <person name="Vlamakis H."/>
            <person name="Alm E.J."/>
            <person name="Xavier R.J."/>
        </authorList>
    </citation>
    <scope>NUCLEOTIDE SEQUENCE [LARGE SCALE GENOMIC DNA]</scope>
    <source>
        <strain evidence="4">aa_0143</strain>
        <strain evidence="2">Aa_0143</strain>
    </source>
</reference>
<evidence type="ECO:0000313" key="2">
    <source>
        <dbReference type="EMBL" id="RYS81048.1"/>
    </source>
</evidence>
<dbReference type="SUPFAM" id="SSF81593">
    <property type="entry name" value="Nucleotidyltransferase substrate binding subunit/domain"/>
    <property type="match status" value="1"/>
</dbReference>
<dbReference type="Proteomes" id="UP000292665">
    <property type="component" value="Unassembled WGS sequence"/>
</dbReference>
<dbReference type="Pfam" id="PF08780">
    <property type="entry name" value="NTase_sub_bind"/>
    <property type="match status" value="1"/>
</dbReference>
<reference evidence="1 3" key="1">
    <citation type="submission" date="2015-09" db="EMBL/GenBank/DDBJ databases">
        <authorList>
            <consortium name="Pathogen Informatics"/>
        </authorList>
    </citation>
    <scope>NUCLEOTIDE SEQUENCE [LARGE SCALE GENOMIC DNA]</scope>
    <source>
        <strain evidence="1 3">2789STDY5834841</strain>
    </source>
</reference>
<proteinExistence type="predicted"/>
<evidence type="ECO:0000313" key="3">
    <source>
        <dbReference type="Proteomes" id="UP000095787"/>
    </source>
</evidence>
<protein>
    <submittedName>
        <fullName evidence="1 2">Nucleotidyltransferase</fullName>
    </submittedName>
</protein>
<organism evidence="1 3">
    <name type="scientific">[Ruminococcus] torques</name>
    <dbReference type="NCBI Taxonomy" id="33039"/>
    <lineage>
        <taxon>Bacteria</taxon>
        <taxon>Bacillati</taxon>
        <taxon>Bacillota</taxon>
        <taxon>Clostridia</taxon>
        <taxon>Lachnospirales</taxon>
        <taxon>Lachnospiraceae</taxon>
        <taxon>Mediterraneibacter</taxon>
    </lineage>
</organism>
<dbReference type="Proteomes" id="UP000095787">
    <property type="component" value="Unassembled WGS sequence"/>
</dbReference>
<dbReference type="InterPro" id="IPR010235">
    <property type="entry name" value="HepT"/>
</dbReference>
<dbReference type="AlphaFoldDB" id="A0A174FS49"/>